<dbReference type="GO" id="GO:0006309">
    <property type="term" value="P:apoptotic DNA fragmentation"/>
    <property type="evidence" value="ECO:0007669"/>
    <property type="project" value="TreeGrafter"/>
</dbReference>
<keyword evidence="1" id="KW-0378">Hydrolase</keyword>
<dbReference type="InterPro" id="IPR048512">
    <property type="entry name" value="Dicer_platform"/>
</dbReference>
<feature type="domain" description="Dicer dsRNA-binding fold" evidence="4">
    <location>
        <begin position="62"/>
        <end position="184"/>
    </location>
</feature>
<gene>
    <name evidence="5" type="ORF">DILT_LOCUS11436</name>
</gene>
<proteinExistence type="predicted"/>
<name>A0A3P7LFE4_DIBLA</name>
<dbReference type="GO" id="GO:0004525">
    <property type="term" value="F:ribonuclease III activity"/>
    <property type="evidence" value="ECO:0007669"/>
    <property type="project" value="TreeGrafter"/>
</dbReference>
<dbReference type="EMBL" id="UYRU01063050">
    <property type="protein sequence ID" value="VDN15605.1"/>
    <property type="molecule type" value="Genomic_DNA"/>
</dbReference>
<dbReference type="GO" id="GO:0004530">
    <property type="term" value="F:deoxyribonuclease I activity"/>
    <property type="evidence" value="ECO:0007669"/>
    <property type="project" value="TreeGrafter"/>
</dbReference>
<evidence type="ECO:0000313" key="6">
    <source>
        <dbReference type="Proteomes" id="UP000281553"/>
    </source>
</evidence>
<evidence type="ECO:0000313" key="5">
    <source>
        <dbReference type="EMBL" id="VDN15605.1"/>
    </source>
</evidence>
<sequence length="299" mass="33449">MEDLLIQRCRGFRLFRNEHSVSSTAVLKTLQCNTPADASPLQVCLPQPNFASSPRQCAPSKAISLINQYCARLPSDFLTSLTPRWRLLEAKADEIAPTLRKNAQFCEQDANEATVSGHANTATLYQCCLRLPINSPVKKEIRGKWMACKKLAKISTAMRALGLLRLAKEVDTRGEPSSREVLISLPKLPPRSTSALPTGSSTDRDSSLDSMYSSSRRRQYYYKKVPDLMTCCLPAADSQNYLFFIDLRLNACAPDAQNVRNRPCHRPESEALGFGLLSRKPLYHVSAFPHFSLFIFQCS</sequence>
<dbReference type="InterPro" id="IPR038248">
    <property type="entry name" value="Dicer_dimer_sf"/>
</dbReference>
<dbReference type="PROSITE" id="PS51327">
    <property type="entry name" value="DICER_DSRBF"/>
    <property type="match status" value="1"/>
</dbReference>
<evidence type="ECO:0000256" key="1">
    <source>
        <dbReference type="ARBA" id="ARBA00022801"/>
    </source>
</evidence>
<dbReference type="PANTHER" id="PTHR14950">
    <property type="entry name" value="DICER-RELATED"/>
    <property type="match status" value="1"/>
</dbReference>
<dbReference type="GO" id="GO:0031054">
    <property type="term" value="P:pre-miRNA processing"/>
    <property type="evidence" value="ECO:0007669"/>
    <property type="project" value="TreeGrafter"/>
</dbReference>
<feature type="compositionally biased region" description="Polar residues" evidence="3">
    <location>
        <begin position="191"/>
        <end position="201"/>
    </location>
</feature>
<dbReference type="Gene3D" id="3.30.160.380">
    <property type="entry name" value="Dicer dimerisation domain"/>
    <property type="match status" value="1"/>
</dbReference>
<organism evidence="5 6">
    <name type="scientific">Dibothriocephalus latus</name>
    <name type="common">Fish tapeworm</name>
    <name type="synonym">Diphyllobothrium latum</name>
    <dbReference type="NCBI Taxonomy" id="60516"/>
    <lineage>
        <taxon>Eukaryota</taxon>
        <taxon>Metazoa</taxon>
        <taxon>Spiralia</taxon>
        <taxon>Lophotrochozoa</taxon>
        <taxon>Platyhelminthes</taxon>
        <taxon>Cestoda</taxon>
        <taxon>Eucestoda</taxon>
        <taxon>Diphyllobothriidea</taxon>
        <taxon>Diphyllobothriidae</taxon>
        <taxon>Dibothriocephalus</taxon>
    </lineage>
</organism>
<dbReference type="GO" id="GO:0005634">
    <property type="term" value="C:nucleus"/>
    <property type="evidence" value="ECO:0007669"/>
    <property type="project" value="TreeGrafter"/>
</dbReference>
<reference evidence="5 6" key="1">
    <citation type="submission" date="2018-11" db="EMBL/GenBank/DDBJ databases">
        <authorList>
            <consortium name="Pathogen Informatics"/>
        </authorList>
    </citation>
    <scope>NUCLEOTIDE SEQUENCE [LARGE SCALE GENOMIC DNA]</scope>
</reference>
<dbReference type="InterPro" id="IPR005034">
    <property type="entry name" value="Dicer_dimerisation"/>
</dbReference>
<dbReference type="AlphaFoldDB" id="A0A3P7LFE4"/>
<dbReference type="OrthoDB" id="2392202at2759"/>
<evidence type="ECO:0000256" key="3">
    <source>
        <dbReference type="SAM" id="MobiDB-lite"/>
    </source>
</evidence>
<dbReference type="Proteomes" id="UP000281553">
    <property type="component" value="Unassembled WGS sequence"/>
</dbReference>
<dbReference type="GO" id="GO:0003723">
    <property type="term" value="F:RNA binding"/>
    <property type="evidence" value="ECO:0007669"/>
    <property type="project" value="UniProtKB-UniRule"/>
</dbReference>
<dbReference type="Pfam" id="PF20931">
    <property type="entry name" value="Dicer_platform"/>
    <property type="match status" value="1"/>
</dbReference>
<evidence type="ECO:0000256" key="2">
    <source>
        <dbReference type="PROSITE-ProRule" id="PRU00657"/>
    </source>
</evidence>
<dbReference type="PANTHER" id="PTHR14950:SF37">
    <property type="entry name" value="ENDORIBONUCLEASE DICER"/>
    <property type="match status" value="1"/>
</dbReference>
<dbReference type="GO" id="GO:0030422">
    <property type="term" value="P:siRNA processing"/>
    <property type="evidence" value="ECO:0007669"/>
    <property type="project" value="TreeGrafter"/>
</dbReference>
<dbReference type="GO" id="GO:0070578">
    <property type="term" value="C:RISC-loading complex"/>
    <property type="evidence" value="ECO:0007669"/>
    <property type="project" value="TreeGrafter"/>
</dbReference>
<protein>
    <recommendedName>
        <fullName evidence="4">Dicer dsRNA-binding fold domain-containing protein</fullName>
    </recommendedName>
</protein>
<keyword evidence="2" id="KW-0694">RNA-binding</keyword>
<evidence type="ECO:0000259" key="4">
    <source>
        <dbReference type="PROSITE" id="PS51327"/>
    </source>
</evidence>
<keyword evidence="6" id="KW-1185">Reference proteome</keyword>
<feature type="region of interest" description="Disordered" evidence="3">
    <location>
        <begin position="177"/>
        <end position="212"/>
    </location>
</feature>
<dbReference type="Pfam" id="PF03368">
    <property type="entry name" value="Dicer_dimer"/>
    <property type="match status" value="1"/>
</dbReference>
<dbReference type="GO" id="GO:0005737">
    <property type="term" value="C:cytoplasm"/>
    <property type="evidence" value="ECO:0007669"/>
    <property type="project" value="TreeGrafter"/>
</dbReference>
<accession>A0A3P7LFE4</accession>